<dbReference type="EMBL" id="JANPWB010000012">
    <property type="protein sequence ID" value="KAJ1115386.1"/>
    <property type="molecule type" value="Genomic_DNA"/>
</dbReference>
<gene>
    <name evidence="2" type="ORF">NDU88_003610</name>
</gene>
<name>A0AAV7NH51_PLEWA</name>
<keyword evidence="3" id="KW-1185">Reference proteome</keyword>
<feature type="region of interest" description="Disordered" evidence="1">
    <location>
        <begin position="1"/>
        <end position="24"/>
    </location>
</feature>
<accession>A0AAV7NH51</accession>
<comment type="caution">
    <text evidence="2">The sequence shown here is derived from an EMBL/GenBank/DDBJ whole genome shotgun (WGS) entry which is preliminary data.</text>
</comment>
<dbReference type="Proteomes" id="UP001066276">
    <property type="component" value="Chromosome 8"/>
</dbReference>
<evidence type="ECO:0000313" key="2">
    <source>
        <dbReference type="EMBL" id="KAJ1115386.1"/>
    </source>
</evidence>
<evidence type="ECO:0000313" key="3">
    <source>
        <dbReference type="Proteomes" id="UP001066276"/>
    </source>
</evidence>
<proteinExistence type="predicted"/>
<dbReference type="AlphaFoldDB" id="A0AAV7NH51"/>
<sequence>MPAPRHGWGARGCGKAHRGHQPKEARLCTRSHSCRRPGLAGAPAITAIISRLRSLETRAFRWWRSGRNLPARAPPLHSPAFMPAPRHGWGARGCGKAHRGHQPKEARLCTRSHSCRRPGLAGAPAITAIISRLVTQRGPRRRLTSIELQFTC</sequence>
<organism evidence="2 3">
    <name type="scientific">Pleurodeles waltl</name>
    <name type="common">Iberian ribbed newt</name>
    <dbReference type="NCBI Taxonomy" id="8319"/>
    <lineage>
        <taxon>Eukaryota</taxon>
        <taxon>Metazoa</taxon>
        <taxon>Chordata</taxon>
        <taxon>Craniata</taxon>
        <taxon>Vertebrata</taxon>
        <taxon>Euteleostomi</taxon>
        <taxon>Amphibia</taxon>
        <taxon>Batrachia</taxon>
        <taxon>Caudata</taxon>
        <taxon>Salamandroidea</taxon>
        <taxon>Salamandridae</taxon>
        <taxon>Pleurodelinae</taxon>
        <taxon>Pleurodeles</taxon>
    </lineage>
</organism>
<protein>
    <submittedName>
        <fullName evidence="2">Uncharacterized protein</fullName>
    </submittedName>
</protein>
<reference evidence="2" key="1">
    <citation type="journal article" date="2022" name="bioRxiv">
        <title>Sequencing and chromosome-scale assembly of the giantPleurodeles waltlgenome.</title>
        <authorList>
            <person name="Brown T."/>
            <person name="Elewa A."/>
            <person name="Iarovenko S."/>
            <person name="Subramanian E."/>
            <person name="Araus A.J."/>
            <person name="Petzold A."/>
            <person name="Susuki M."/>
            <person name="Suzuki K.-i.T."/>
            <person name="Hayashi T."/>
            <person name="Toyoda A."/>
            <person name="Oliveira C."/>
            <person name="Osipova E."/>
            <person name="Leigh N.D."/>
            <person name="Simon A."/>
            <person name="Yun M.H."/>
        </authorList>
    </citation>
    <scope>NUCLEOTIDE SEQUENCE</scope>
    <source>
        <strain evidence="2">20211129_DDA</strain>
        <tissue evidence="2">Liver</tissue>
    </source>
</reference>
<evidence type="ECO:0000256" key="1">
    <source>
        <dbReference type="SAM" id="MobiDB-lite"/>
    </source>
</evidence>